<reference evidence="2" key="1">
    <citation type="submission" date="2021-09" db="EMBL/GenBank/DDBJ databases">
        <title>The genome of Mauremys mutica provides insights into the evolution of semi-aquatic lifestyle.</title>
        <authorList>
            <person name="Gong S."/>
            <person name="Gao Y."/>
        </authorList>
    </citation>
    <scope>NUCLEOTIDE SEQUENCE</scope>
    <source>
        <strain evidence="2">MM-2020</strain>
        <tissue evidence="2">Muscle</tissue>
    </source>
</reference>
<evidence type="ECO:0000313" key="3">
    <source>
        <dbReference type="Proteomes" id="UP000827986"/>
    </source>
</evidence>
<dbReference type="Pfam" id="PF20846">
    <property type="entry name" value="PNMA_N"/>
    <property type="match status" value="1"/>
</dbReference>
<evidence type="ECO:0000313" key="2">
    <source>
        <dbReference type="EMBL" id="KAH1178076.1"/>
    </source>
</evidence>
<evidence type="ECO:0000259" key="1">
    <source>
        <dbReference type="Pfam" id="PF20846"/>
    </source>
</evidence>
<organism evidence="2 3">
    <name type="scientific">Mauremys mutica</name>
    <name type="common">yellowpond turtle</name>
    <dbReference type="NCBI Taxonomy" id="74926"/>
    <lineage>
        <taxon>Eukaryota</taxon>
        <taxon>Metazoa</taxon>
        <taxon>Chordata</taxon>
        <taxon>Craniata</taxon>
        <taxon>Vertebrata</taxon>
        <taxon>Euteleostomi</taxon>
        <taxon>Archelosauria</taxon>
        <taxon>Testudinata</taxon>
        <taxon>Testudines</taxon>
        <taxon>Cryptodira</taxon>
        <taxon>Durocryptodira</taxon>
        <taxon>Testudinoidea</taxon>
        <taxon>Geoemydidae</taxon>
        <taxon>Geoemydinae</taxon>
        <taxon>Mauremys</taxon>
    </lineage>
</organism>
<dbReference type="EMBL" id="JAHDVG010000474">
    <property type="protein sequence ID" value="KAH1178076.1"/>
    <property type="molecule type" value="Genomic_DNA"/>
</dbReference>
<proteinExistence type="predicted"/>
<comment type="caution">
    <text evidence="2">The sequence shown here is derived from an EMBL/GenBank/DDBJ whole genome shotgun (WGS) entry which is preliminary data.</text>
</comment>
<gene>
    <name evidence="2" type="ORF">KIL84_011778</name>
</gene>
<sequence length="123" mass="13781">MERGLLEDLYQGAQISVTKAVLVVRLPEDMEPNEIEESLDAAGILETVKIHTCIYSCIVKVMVTVCTYSKEADLDTVPKEVQVRSTPWKILGPEKSPTSVPMSLEVDPFVQKLRALMMTEKRT</sequence>
<dbReference type="AlphaFoldDB" id="A0A9D3XEC7"/>
<keyword evidence="3" id="KW-1185">Reference proteome</keyword>
<dbReference type="InterPro" id="IPR048271">
    <property type="entry name" value="PNMA_N"/>
</dbReference>
<accession>A0A9D3XEC7</accession>
<feature type="domain" description="Paraneoplastic antigen Ma-like N-terminal" evidence="1">
    <location>
        <begin position="4"/>
        <end position="91"/>
    </location>
</feature>
<protein>
    <recommendedName>
        <fullName evidence="1">Paraneoplastic antigen Ma-like N-terminal domain-containing protein</fullName>
    </recommendedName>
</protein>
<dbReference type="Proteomes" id="UP000827986">
    <property type="component" value="Unassembled WGS sequence"/>
</dbReference>
<name>A0A9D3XEC7_9SAUR</name>